<dbReference type="AlphaFoldDB" id="A0AAF0PW10"/>
<dbReference type="Proteomes" id="UP001234989">
    <property type="component" value="Chromosome 1"/>
</dbReference>
<evidence type="ECO:0000313" key="1">
    <source>
        <dbReference type="EMBL" id="WMV12134.1"/>
    </source>
</evidence>
<accession>A0AAF0PW10</accession>
<dbReference type="EMBL" id="CP133612">
    <property type="protein sequence ID" value="WMV12134.1"/>
    <property type="molecule type" value="Genomic_DNA"/>
</dbReference>
<evidence type="ECO:0000313" key="2">
    <source>
        <dbReference type="Proteomes" id="UP001234989"/>
    </source>
</evidence>
<gene>
    <name evidence="1" type="ORF">MTR67_005519</name>
</gene>
<protein>
    <submittedName>
        <fullName evidence="1">Uncharacterized protein</fullName>
    </submittedName>
</protein>
<sequence>MEASPIKGPKTKTREKSGLHLYTACVYSWKTQTRHTFQLNIQIILSISFKSLQNLGVLSKSSRKAAVGVFKLPLKTLWVKQTS</sequence>
<keyword evidence="2" id="KW-1185">Reference proteome</keyword>
<name>A0AAF0PW10_SOLVR</name>
<reference evidence="1" key="1">
    <citation type="submission" date="2023-08" db="EMBL/GenBank/DDBJ databases">
        <title>A de novo genome assembly of Solanum verrucosum Schlechtendal, a Mexican diploid species geographically isolated from the other diploid A-genome species in potato relatives.</title>
        <authorList>
            <person name="Hosaka K."/>
        </authorList>
    </citation>
    <scope>NUCLEOTIDE SEQUENCE</scope>
    <source>
        <tissue evidence="1">Young leaves</tissue>
    </source>
</reference>
<proteinExistence type="predicted"/>
<organism evidence="1 2">
    <name type="scientific">Solanum verrucosum</name>
    <dbReference type="NCBI Taxonomy" id="315347"/>
    <lineage>
        <taxon>Eukaryota</taxon>
        <taxon>Viridiplantae</taxon>
        <taxon>Streptophyta</taxon>
        <taxon>Embryophyta</taxon>
        <taxon>Tracheophyta</taxon>
        <taxon>Spermatophyta</taxon>
        <taxon>Magnoliopsida</taxon>
        <taxon>eudicotyledons</taxon>
        <taxon>Gunneridae</taxon>
        <taxon>Pentapetalae</taxon>
        <taxon>asterids</taxon>
        <taxon>lamiids</taxon>
        <taxon>Solanales</taxon>
        <taxon>Solanaceae</taxon>
        <taxon>Solanoideae</taxon>
        <taxon>Solaneae</taxon>
        <taxon>Solanum</taxon>
    </lineage>
</organism>